<gene>
    <name evidence="4" type="ORF">BcabD6B2_44310</name>
</gene>
<evidence type="ECO:0000313" key="4">
    <source>
        <dbReference type="EMBL" id="GIX64996.1"/>
    </source>
</evidence>
<dbReference type="EMBL" id="BPLF01000004">
    <property type="protein sequence ID" value="GIX64996.1"/>
    <property type="molecule type" value="Genomic_DNA"/>
</dbReference>
<dbReference type="SUPFAM" id="SSF58038">
    <property type="entry name" value="SNARE fusion complex"/>
    <property type="match status" value="1"/>
</dbReference>
<evidence type="ECO:0000256" key="2">
    <source>
        <dbReference type="SAM" id="Phobius"/>
    </source>
</evidence>
<name>A0AAV4LXR3_BABCB</name>
<dbReference type="Gene3D" id="1.20.5.110">
    <property type="match status" value="1"/>
</dbReference>
<dbReference type="GO" id="GO:0016192">
    <property type="term" value="P:vesicle-mediated transport"/>
    <property type="evidence" value="ECO:0007669"/>
    <property type="project" value="InterPro"/>
</dbReference>
<evidence type="ECO:0000259" key="3">
    <source>
        <dbReference type="PROSITE" id="PS50192"/>
    </source>
</evidence>
<dbReference type="GeneID" id="94196477"/>
<comment type="caution">
    <text evidence="4">The sequence shown here is derived from an EMBL/GenBank/DDBJ whole genome shotgun (WGS) entry which is preliminary data.</text>
</comment>
<dbReference type="RefSeq" id="XP_067717065.1">
    <property type="nucleotide sequence ID" value="XM_067860964.1"/>
</dbReference>
<proteinExistence type="predicted"/>
<accession>A0AAV4LXR3</accession>
<evidence type="ECO:0000313" key="5">
    <source>
        <dbReference type="Proteomes" id="UP001497744"/>
    </source>
</evidence>
<keyword evidence="5" id="KW-1185">Reference proteome</keyword>
<keyword evidence="2" id="KW-0812">Transmembrane</keyword>
<organism evidence="4 5">
    <name type="scientific">Babesia caballi</name>
    <dbReference type="NCBI Taxonomy" id="5871"/>
    <lineage>
        <taxon>Eukaryota</taxon>
        <taxon>Sar</taxon>
        <taxon>Alveolata</taxon>
        <taxon>Apicomplexa</taxon>
        <taxon>Aconoidasida</taxon>
        <taxon>Piroplasmida</taxon>
        <taxon>Babesiidae</taxon>
        <taxon>Babesia</taxon>
    </lineage>
</organism>
<dbReference type="GO" id="GO:0016020">
    <property type="term" value="C:membrane"/>
    <property type="evidence" value="ECO:0007669"/>
    <property type="project" value="InterPro"/>
</dbReference>
<evidence type="ECO:0000256" key="1">
    <source>
        <dbReference type="SAM" id="MobiDB-lite"/>
    </source>
</evidence>
<dbReference type="Proteomes" id="UP001497744">
    <property type="component" value="Unassembled WGS sequence"/>
</dbReference>
<dbReference type="CDD" id="cd15840">
    <property type="entry name" value="SNARE_Qa"/>
    <property type="match status" value="1"/>
</dbReference>
<keyword evidence="2" id="KW-0472">Membrane</keyword>
<reference evidence="4 5" key="1">
    <citation type="submission" date="2021-06" db="EMBL/GenBank/DDBJ databases">
        <title>Genome sequence of Babesia caballi.</title>
        <authorList>
            <person name="Yamagishi J."/>
            <person name="Kidaka T."/>
            <person name="Ochi A."/>
        </authorList>
    </citation>
    <scope>NUCLEOTIDE SEQUENCE [LARGE SCALE GENOMIC DNA]</scope>
    <source>
        <strain evidence="4">USDA-D6B2</strain>
    </source>
</reference>
<dbReference type="PROSITE" id="PS50192">
    <property type="entry name" value="T_SNARE"/>
    <property type="match status" value="1"/>
</dbReference>
<dbReference type="InterPro" id="IPR010989">
    <property type="entry name" value="SNARE"/>
</dbReference>
<keyword evidence="2" id="KW-1133">Transmembrane helix</keyword>
<protein>
    <submittedName>
        <fullName evidence="4">Syntaxin 5, putative</fullName>
    </submittedName>
</protein>
<sequence>MKGCIAAKRRRPFAVTFVCICFLGLGAGYWAAPRGGVRRPEPLRVGAPFGCALARRFARRTGVPQSQRLTTIVKNFVCGFRAVSRLWAAKRWRPRPPPRFTRLRRRDQVGETTALAHGLRSGGRVGLLRAERLAAAIARRGVGYADHLRIAVASRLRPPDSAAPHVLRWVVALEREYRLRVGWDPGRRAPVARRRGRVLIGVTDELAVILACAVHVFVVGSRGLMASGLRLRRPPGRRLRLLRLQKDDLALAGAGDGHLARGYDILGQPPARARERVGVAAPFLGVESGLAALGAVVVLPLSQRGELDQRPFNQRADAAEVNLPALGHAGAQLLVFVENGLHAEFLPLARKEPEHHEQGPGARVALGLPVPGGALFVEVRVRHERPDAAEHHFGVCGAFRLCDGRRPEFFDRPAGRDPAYVDSHLRFELLGGVGADSRDGKRVFRPGDGPRVPHECVDDLRAADAQVFANESGVYVAPGFAAPHDLGPADAAHARTVKQQRKMYPGKFHPPSFGTSKHTHRDGAAGGSNLKYEKLIAANLKHIRAEILYTEHNIGDLSNRFASQRLVTTIQNKLDNVFSLISVTEGYLSEWASEIARSPGLVDAGGAYERLRSQFSREVSRAKHLAEQAKTRTHPPQTEPFDDASTVDSALGSSQVDHHFINSVKADPDYEVPMIQHFDVLEPPRESELLTDSLIEARTQGIKSIRTQIEQARGIFNDIATIVAVQDGGIQQLERNMKDSHENSEESFKDIESLVVSRRSGSRRNALPAPEPDEVADGARERLLEGLPATVGDERDLTSPLLVAAAALRILHVHDDFEVGPVRDPLYRVAVALQEEVEGLRWPLRRARLSGAALPLGGPRGTRRATFFAVLRIQHVLDQPDMVNGKYGQLVRRERREADARVVLAHPQVGRGRPQRLRGTLAEEGAVPGGYEAPELGRRRVPQRQHDPLPVRRLGCARGGRRGENHVHEAVGDLPDVGRILVARAQQVDAARGQRYHPGLDRASIGDNPDVVHQQHALQPLLGHALLEGPAQRRQPDAPQQVGDQRLAQQQGVGAALLADGVEQVRAVRVARRAGHPHGHVDARLPQLLQQVGPVEVRDVRAHAARRLQGHDLEEDLQRQREDALWHAADDAALDEVLLYLQHARELDPRHLAGEEREGAERLQQHQLHVLHTVVHPLDADARDELPEGLAEPRGEPRQHVVDHNHVHGLGLHPGVDREGAHADPEHLGREVGVEEGGAGRELDDAAHELRVPEVALDGVADDGGDARGHERVEGAQVAGDHEAGVQRLGALVDPDLVQQQPGQHAVEGVRGVAGVLVRAELLADHVGDELPRGLRDGRAHPLAELRALGQLFTREDPGAVDAPVEFVDDLEAPDPAAQRLLLEIPHLAGAYRLDGQQLLLGRLEHTISQRAVHRPENPEKLPAVALELEGVEHAGAEERDVAPHAGEFHAHVRVVVGAKVLLVLQGLPEAQRVLLCPQQQLAGARRGGLLQQLHAAEVERLVPVGFGGLERRHEEPAGPLDDGLHGVDVEFVRQGRDDVLEHLRLELPDVARDQQRQHDGHCPRVHPLDGEPGERAHQRGPHRVVGDAVRHGVEDQDGEALVVHGVHELANPRLPAGQREQVRDEVGHGTQQRAGALAVQLRQLLHSLRLEVRQERGHVHLLREGRHERLPAPRVLHQHCEALQRRGQHEGVGDRLLDWDHQQVEEVVAEAELLEGGLATEGCCRGYSY</sequence>
<dbReference type="InterPro" id="IPR000727">
    <property type="entry name" value="T_SNARE_dom"/>
</dbReference>
<feature type="domain" description="T-SNARE coiled-coil homology" evidence="3">
    <location>
        <begin position="692"/>
        <end position="754"/>
    </location>
</feature>
<feature type="region of interest" description="Disordered" evidence="1">
    <location>
        <begin position="1553"/>
        <end position="1581"/>
    </location>
</feature>
<feature type="compositionally biased region" description="Basic and acidic residues" evidence="1">
    <location>
        <begin position="1553"/>
        <end position="1578"/>
    </location>
</feature>
<dbReference type="SUPFAM" id="SSF47661">
    <property type="entry name" value="t-snare proteins"/>
    <property type="match status" value="1"/>
</dbReference>
<feature type="transmembrane region" description="Helical" evidence="2">
    <location>
        <begin position="12"/>
        <end position="32"/>
    </location>
</feature>